<evidence type="ECO:0000256" key="9">
    <source>
        <dbReference type="ARBA" id="ARBA00022837"/>
    </source>
</evidence>
<dbReference type="VEuPathDB" id="HostDB:ENSCPOG00000013876"/>
<dbReference type="InterPro" id="IPR014716">
    <property type="entry name" value="Fibrinogen_a/b/g_C_1"/>
</dbReference>
<dbReference type="PROSITE" id="PS00514">
    <property type="entry name" value="FIBRINOGEN_C_1"/>
    <property type="match status" value="1"/>
</dbReference>
<dbReference type="eggNOG" id="KOG2579">
    <property type="taxonomic scope" value="Eukaryota"/>
</dbReference>
<dbReference type="Pfam" id="PF00147">
    <property type="entry name" value="Fibrinogen_C"/>
    <property type="match status" value="1"/>
</dbReference>
<dbReference type="GO" id="GO:0046872">
    <property type="term" value="F:metal ion binding"/>
    <property type="evidence" value="ECO:0007669"/>
    <property type="project" value="UniProtKB-KW"/>
</dbReference>
<evidence type="ECO:0000256" key="5">
    <source>
        <dbReference type="ARBA" id="ARBA00022723"/>
    </source>
</evidence>
<dbReference type="CDD" id="cd00087">
    <property type="entry name" value="FReD"/>
    <property type="match status" value="1"/>
</dbReference>
<evidence type="ECO:0000256" key="4">
    <source>
        <dbReference type="ARBA" id="ARBA00022588"/>
    </source>
</evidence>
<dbReference type="GO" id="GO:0003823">
    <property type="term" value="F:antigen binding"/>
    <property type="evidence" value="ECO:0007669"/>
    <property type="project" value="TreeGrafter"/>
</dbReference>
<evidence type="ECO:0000256" key="3">
    <source>
        <dbReference type="ARBA" id="ARBA00022525"/>
    </source>
</evidence>
<dbReference type="GO" id="GO:0005886">
    <property type="term" value="C:plasma membrane"/>
    <property type="evidence" value="ECO:0007669"/>
    <property type="project" value="Ensembl"/>
</dbReference>
<dbReference type="Bgee" id="ENSCPOG00000013876">
    <property type="expression patterns" value="Expressed in liver and 7 other cell types or tissues"/>
</dbReference>
<keyword evidence="4" id="KW-0399">Innate immunity</keyword>
<dbReference type="OrthoDB" id="7735550at2759"/>
<dbReference type="InterPro" id="IPR050373">
    <property type="entry name" value="Fibrinogen_C-term_domain"/>
</dbReference>
<accession>H0VPR6</accession>
<keyword evidence="8" id="KW-0677">Repeat</keyword>
<dbReference type="InterPro" id="IPR002181">
    <property type="entry name" value="Fibrinogen_a/b/g_C_dom"/>
</dbReference>
<dbReference type="PANTHER" id="PTHR19143:SF433">
    <property type="entry name" value="FICOLIN-2"/>
    <property type="match status" value="1"/>
</dbReference>
<dbReference type="STRING" id="10141.ENSCPOP00000012505"/>
<evidence type="ECO:0000256" key="7">
    <source>
        <dbReference type="ARBA" id="ARBA00022734"/>
    </source>
</evidence>
<dbReference type="GO" id="GO:1903028">
    <property type="term" value="P:positive regulation of opsonization"/>
    <property type="evidence" value="ECO:0007669"/>
    <property type="project" value="Ensembl"/>
</dbReference>
<dbReference type="Pfam" id="PF01391">
    <property type="entry name" value="Collagen"/>
    <property type="match status" value="1"/>
</dbReference>
<dbReference type="GO" id="GO:0031638">
    <property type="term" value="P:zymogen activation"/>
    <property type="evidence" value="ECO:0007669"/>
    <property type="project" value="Ensembl"/>
</dbReference>
<evidence type="ECO:0000256" key="6">
    <source>
        <dbReference type="ARBA" id="ARBA00022729"/>
    </source>
</evidence>
<dbReference type="GO" id="GO:0106139">
    <property type="term" value="C:symbiont cell surface"/>
    <property type="evidence" value="ECO:0007669"/>
    <property type="project" value="Ensembl"/>
</dbReference>
<feature type="compositionally biased region" description="Basic and acidic residues" evidence="14">
    <location>
        <begin position="83"/>
        <end position="97"/>
    </location>
</feature>
<dbReference type="GO" id="GO:0043654">
    <property type="term" value="P:recognition of apoptotic cell"/>
    <property type="evidence" value="ECO:0007669"/>
    <property type="project" value="Ensembl"/>
</dbReference>
<organism evidence="17 18">
    <name type="scientific">Cavia porcellus</name>
    <name type="common">Guinea pig</name>
    <dbReference type="NCBI Taxonomy" id="10141"/>
    <lineage>
        <taxon>Eukaryota</taxon>
        <taxon>Metazoa</taxon>
        <taxon>Chordata</taxon>
        <taxon>Craniata</taxon>
        <taxon>Vertebrata</taxon>
        <taxon>Euteleostomi</taxon>
        <taxon>Mammalia</taxon>
        <taxon>Eutheria</taxon>
        <taxon>Euarchontoglires</taxon>
        <taxon>Glires</taxon>
        <taxon>Rodentia</taxon>
        <taxon>Hystricomorpha</taxon>
        <taxon>Caviidae</taxon>
        <taxon>Cavia</taxon>
    </lineage>
</organism>
<dbReference type="KEGG" id="cpoc:100724936"/>
<dbReference type="GO" id="GO:0007186">
    <property type="term" value="P:G protein-coupled receptor signaling pathway"/>
    <property type="evidence" value="ECO:0007669"/>
    <property type="project" value="Ensembl"/>
</dbReference>
<comment type="similarity">
    <text evidence="2">Belongs to the ficolin lectin family.</text>
</comment>
<keyword evidence="10" id="KW-0391">Immunity</keyword>
<dbReference type="InParanoid" id="H0VPR6"/>
<dbReference type="InterPro" id="IPR008160">
    <property type="entry name" value="Collagen"/>
</dbReference>
<feature type="compositionally biased region" description="Basic and acidic residues" evidence="14">
    <location>
        <begin position="59"/>
        <end position="68"/>
    </location>
</feature>
<gene>
    <name evidence="17" type="primary">FCN1</name>
</gene>
<evidence type="ECO:0000313" key="18">
    <source>
        <dbReference type="Proteomes" id="UP000005447"/>
    </source>
</evidence>
<keyword evidence="18" id="KW-1185">Reference proteome</keyword>
<feature type="chain" id="PRO_5011637046" evidence="15">
    <location>
        <begin position="23"/>
        <end position="319"/>
    </location>
</feature>
<dbReference type="GO" id="GO:0008228">
    <property type="term" value="P:opsonization"/>
    <property type="evidence" value="ECO:0007669"/>
    <property type="project" value="Ensembl"/>
</dbReference>
<dbReference type="FunCoup" id="H0VPR6">
    <property type="interactions" value="53"/>
</dbReference>
<evidence type="ECO:0000256" key="14">
    <source>
        <dbReference type="SAM" id="MobiDB-lite"/>
    </source>
</evidence>
<dbReference type="InterPro" id="IPR036056">
    <property type="entry name" value="Fibrinogen-like_C"/>
</dbReference>
<keyword evidence="7" id="KW-0430">Lectin</keyword>
<keyword evidence="5" id="KW-0479">Metal-binding</keyword>
<reference evidence="17" key="3">
    <citation type="submission" date="2025-09" db="UniProtKB">
        <authorList>
            <consortium name="Ensembl"/>
        </authorList>
    </citation>
    <scope>IDENTIFICATION</scope>
    <source>
        <strain evidence="17">2N</strain>
    </source>
</reference>
<dbReference type="GO" id="GO:0002752">
    <property type="term" value="P:cell surface pattern recognition receptor signaling pathway"/>
    <property type="evidence" value="ECO:0007669"/>
    <property type="project" value="Ensembl"/>
</dbReference>
<dbReference type="GeneID" id="100724936"/>
<keyword evidence="9" id="KW-0106">Calcium</keyword>
<dbReference type="Gene3D" id="3.90.215.10">
    <property type="entry name" value="Gamma Fibrinogen, chain A, domain 1"/>
    <property type="match status" value="1"/>
</dbReference>
<dbReference type="GO" id="GO:0038187">
    <property type="term" value="F:pattern recognition receptor activity"/>
    <property type="evidence" value="ECO:0007669"/>
    <property type="project" value="Ensembl"/>
</dbReference>
<proteinExistence type="inferred from homology"/>
<keyword evidence="3" id="KW-0964">Secreted</keyword>
<dbReference type="Ensembl" id="ENSCPOT00000014017.3">
    <property type="protein sequence ID" value="ENSCPOP00000012505.3"/>
    <property type="gene ID" value="ENSCPOG00000013876.4"/>
</dbReference>
<dbReference type="HOGENOM" id="CLU_038628_3_3_1"/>
<dbReference type="EMBL" id="AAKN02030122">
    <property type="status" value="NOT_ANNOTATED_CDS"/>
    <property type="molecule type" value="Genomic_DNA"/>
</dbReference>
<evidence type="ECO:0000259" key="16">
    <source>
        <dbReference type="PROSITE" id="PS51406"/>
    </source>
</evidence>
<reference evidence="18" key="1">
    <citation type="journal article" date="2011" name="Nature">
        <title>A high-resolution map of human evolutionary constraint using 29 mammals.</title>
        <authorList>
            <person name="Lindblad-Toh K."/>
            <person name="Garber M."/>
            <person name="Zuk O."/>
            <person name="Lin M.F."/>
            <person name="Parker B.J."/>
            <person name="Washietl S."/>
            <person name="Kheradpour P."/>
            <person name="Ernst J."/>
            <person name="Jordan G."/>
            <person name="Mauceli E."/>
            <person name="Ward L.D."/>
            <person name="Lowe C.B."/>
            <person name="Holloway A.K."/>
            <person name="Clamp M."/>
            <person name="Gnerre S."/>
            <person name="Alfoldi J."/>
            <person name="Beal K."/>
            <person name="Chang J."/>
            <person name="Clawson H."/>
            <person name="Cuff J."/>
            <person name="Di Palma F."/>
            <person name="Fitzgerald S."/>
            <person name="Flicek P."/>
            <person name="Guttman M."/>
            <person name="Hubisz M.J."/>
            <person name="Jaffe D.B."/>
            <person name="Jungreis I."/>
            <person name="Kent W.J."/>
            <person name="Kostka D."/>
            <person name="Lara M."/>
            <person name="Martins A.L."/>
            <person name="Massingham T."/>
            <person name="Moltke I."/>
            <person name="Raney B.J."/>
            <person name="Rasmussen M.D."/>
            <person name="Robinson J."/>
            <person name="Stark A."/>
            <person name="Vilella A.J."/>
            <person name="Wen J."/>
            <person name="Xie X."/>
            <person name="Zody M.C."/>
            <person name="Baldwin J."/>
            <person name="Bloom T."/>
            <person name="Chin C.W."/>
            <person name="Heiman D."/>
            <person name="Nicol R."/>
            <person name="Nusbaum C."/>
            <person name="Young S."/>
            <person name="Wilkinson J."/>
            <person name="Worley K.C."/>
            <person name="Kovar C.L."/>
            <person name="Muzny D.M."/>
            <person name="Gibbs R.A."/>
            <person name="Cree A."/>
            <person name="Dihn H.H."/>
            <person name="Fowler G."/>
            <person name="Jhangiani S."/>
            <person name="Joshi V."/>
            <person name="Lee S."/>
            <person name="Lewis L.R."/>
            <person name="Nazareth L.V."/>
            <person name="Okwuonu G."/>
            <person name="Santibanez J."/>
            <person name="Warren W.C."/>
            <person name="Mardis E.R."/>
            <person name="Weinstock G.M."/>
            <person name="Wilson R.K."/>
            <person name="Delehaunty K."/>
            <person name="Dooling D."/>
            <person name="Fronik C."/>
            <person name="Fulton L."/>
            <person name="Fulton B."/>
            <person name="Graves T."/>
            <person name="Minx P."/>
            <person name="Sodergren E."/>
            <person name="Birney E."/>
            <person name="Margulies E.H."/>
            <person name="Herrero J."/>
            <person name="Green E.D."/>
            <person name="Haussler D."/>
            <person name="Siepel A."/>
            <person name="Goldman N."/>
            <person name="Pollard K.S."/>
            <person name="Pedersen J.S."/>
            <person name="Lander E.S."/>
            <person name="Kellis M."/>
        </authorList>
    </citation>
    <scope>NUCLEOTIDE SEQUENCE [LARGE SCALE GENOMIC DNA]</scope>
    <source>
        <strain evidence="18">2N</strain>
    </source>
</reference>
<dbReference type="FunFam" id="3.90.215.10:FF:000001">
    <property type="entry name" value="Tenascin isoform 1"/>
    <property type="match status" value="1"/>
</dbReference>
<dbReference type="AlphaFoldDB" id="H0VPR6"/>
<dbReference type="InterPro" id="IPR020837">
    <property type="entry name" value="Fibrinogen_CS"/>
</dbReference>
<keyword evidence="6 15" id="KW-0732">Signal</keyword>
<dbReference type="GO" id="GO:0032757">
    <property type="term" value="P:positive regulation of interleukin-8 production"/>
    <property type="evidence" value="ECO:0007669"/>
    <property type="project" value="Ensembl"/>
</dbReference>
<keyword evidence="11" id="KW-0176">Collagen</keyword>
<dbReference type="GO" id="GO:0005615">
    <property type="term" value="C:extracellular space"/>
    <property type="evidence" value="ECO:0007669"/>
    <property type="project" value="TreeGrafter"/>
</dbReference>
<dbReference type="GO" id="GO:0001905">
    <property type="term" value="P:activation of membrane attack complex"/>
    <property type="evidence" value="ECO:0007669"/>
    <property type="project" value="Ensembl"/>
</dbReference>
<evidence type="ECO:0000256" key="10">
    <source>
        <dbReference type="ARBA" id="ARBA00022859"/>
    </source>
</evidence>
<dbReference type="PANTHER" id="PTHR19143">
    <property type="entry name" value="FIBRINOGEN/TENASCIN/ANGIOPOEITIN"/>
    <property type="match status" value="1"/>
</dbReference>
<reference evidence="17" key="2">
    <citation type="submission" date="2025-08" db="UniProtKB">
        <authorList>
            <consortium name="Ensembl"/>
        </authorList>
    </citation>
    <scope>IDENTIFICATION</scope>
    <source>
        <strain evidence="17">2N</strain>
    </source>
</reference>
<evidence type="ECO:0000256" key="11">
    <source>
        <dbReference type="ARBA" id="ARBA00023119"/>
    </source>
</evidence>
<protein>
    <submittedName>
        <fullName evidence="17">Ficolin 1</fullName>
    </submittedName>
</protein>
<evidence type="ECO:0000256" key="1">
    <source>
        <dbReference type="ARBA" id="ARBA00004613"/>
    </source>
</evidence>
<dbReference type="NCBIfam" id="NF040941">
    <property type="entry name" value="GGGWT_bact"/>
    <property type="match status" value="1"/>
</dbReference>
<dbReference type="SUPFAM" id="SSF56496">
    <property type="entry name" value="Fibrinogen C-terminal domain-like"/>
    <property type="match status" value="1"/>
</dbReference>
<evidence type="ECO:0000256" key="2">
    <source>
        <dbReference type="ARBA" id="ARBA00008530"/>
    </source>
</evidence>
<dbReference type="OMA" id="ANECENY"/>
<dbReference type="GeneTree" id="ENSGT00940000157531"/>
<dbReference type="SMART" id="SM00186">
    <property type="entry name" value="FBG"/>
    <property type="match status" value="1"/>
</dbReference>
<dbReference type="GO" id="GO:0005581">
    <property type="term" value="C:collagen trimer"/>
    <property type="evidence" value="ECO:0007669"/>
    <property type="project" value="UniProtKB-KW"/>
</dbReference>
<feature type="region of interest" description="Disordered" evidence="14">
    <location>
        <begin position="45"/>
        <end position="107"/>
    </location>
</feature>
<dbReference type="PROSITE" id="PS51406">
    <property type="entry name" value="FIBRINOGEN_C_2"/>
    <property type="match status" value="1"/>
</dbReference>
<dbReference type="GO" id="GO:0046597">
    <property type="term" value="P:host-mediated suppression of symbiont invasion"/>
    <property type="evidence" value="ECO:0007669"/>
    <property type="project" value="Ensembl"/>
</dbReference>
<feature type="signal peptide" evidence="15">
    <location>
        <begin position="1"/>
        <end position="22"/>
    </location>
</feature>
<evidence type="ECO:0000256" key="8">
    <source>
        <dbReference type="ARBA" id="ARBA00022737"/>
    </source>
</evidence>
<feature type="compositionally biased region" description="Pro residues" evidence="14">
    <location>
        <begin position="71"/>
        <end position="82"/>
    </location>
</feature>
<dbReference type="GO" id="GO:0001664">
    <property type="term" value="F:G protein-coupled receptor binding"/>
    <property type="evidence" value="ECO:0007669"/>
    <property type="project" value="Ensembl"/>
</dbReference>
<dbReference type="GO" id="GO:0034394">
    <property type="term" value="P:protein localization to cell surface"/>
    <property type="evidence" value="ECO:0007669"/>
    <property type="project" value="Ensembl"/>
</dbReference>
<sequence length="319" mass="34413">MARGPTVLLVLLLCVQDRAAQATDTCPEVKVMGVEGTDKLAILRGCPGLPGTPGPKGEAGAKGERGERGAPGPPGKAGPPGPKGDRGDKGIRGEKGDTGSSPSCATGPRTCKELLSRGYFLSGWHTIYLPDCRPLSVLCDMEVDGGGWTVFQRRLDGSVDFFRDWAAYKHGFGSQLGEFWLGNDNIHALTAQGNSELRVDLVDFGGNHSFAKYDSFRVAGETEKYKLVLGAFVEGSAGDSLKSHDDNFFSTKDQDNDQSSGNCAKQYSGAWWYGRCHVSNLNGLYLRGPHESYANGINWSSGKGYKYSYKMSEMKFRAT</sequence>
<name>H0VPR6_CAVPO</name>
<dbReference type="GO" id="GO:1905370">
    <property type="term" value="C:serine-type endopeptidase complex"/>
    <property type="evidence" value="ECO:0007669"/>
    <property type="project" value="Ensembl"/>
</dbReference>
<evidence type="ECO:0000256" key="12">
    <source>
        <dbReference type="ARBA" id="ARBA00023157"/>
    </source>
</evidence>
<feature type="domain" description="Fibrinogen C-terminal" evidence="16">
    <location>
        <begin position="102"/>
        <end position="319"/>
    </location>
</feature>
<dbReference type="GO" id="GO:0002233">
    <property type="term" value="P:leukocyte chemotaxis involved in immune response"/>
    <property type="evidence" value="ECO:0007669"/>
    <property type="project" value="Ensembl"/>
</dbReference>
<keyword evidence="13" id="KW-0325">Glycoprotein</keyword>
<dbReference type="Proteomes" id="UP000005447">
    <property type="component" value="Unassembled WGS sequence"/>
</dbReference>
<keyword evidence="12" id="KW-1015">Disulfide bond</keyword>
<evidence type="ECO:0000256" key="13">
    <source>
        <dbReference type="ARBA" id="ARBA00023180"/>
    </source>
</evidence>
<dbReference type="GO" id="GO:0033691">
    <property type="term" value="F:sialic acid binding"/>
    <property type="evidence" value="ECO:0007669"/>
    <property type="project" value="Ensembl"/>
</dbReference>
<dbReference type="GO" id="GO:0031640">
    <property type="term" value="P:killing of cells of another organism"/>
    <property type="evidence" value="ECO:0007669"/>
    <property type="project" value="Ensembl"/>
</dbReference>
<comment type="subcellular location">
    <subcellularLocation>
        <location evidence="1">Secreted</location>
    </subcellularLocation>
</comment>
<dbReference type="GO" id="GO:0001867">
    <property type="term" value="P:complement activation, lectin pathway"/>
    <property type="evidence" value="ECO:0007669"/>
    <property type="project" value="Ensembl"/>
</dbReference>
<dbReference type="GO" id="GO:0030246">
    <property type="term" value="F:carbohydrate binding"/>
    <property type="evidence" value="ECO:0007669"/>
    <property type="project" value="UniProtKB-KW"/>
</dbReference>
<evidence type="ECO:0000256" key="15">
    <source>
        <dbReference type="SAM" id="SignalP"/>
    </source>
</evidence>
<evidence type="ECO:0000313" key="17">
    <source>
        <dbReference type="Ensembl" id="ENSCPOP00000012505.3"/>
    </source>
</evidence>